<evidence type="ECO:0000256" key="1">
    <source>
        <dbReference type="SAM" id="MobiDB-lite"/>
    </source>
</evidence>
<keyword evidence="3" id="KW-1185">Reference proteome</keyword>
<evidence type="ECO:0000313" key="3">
    <source>
        <dbReference type="Proteomes" id="UP000800200"/>
    </source>
</evidence>
<feature type="non-terminal residue" evidence="2">
    <location>
        <position position="1"/>
    </location>
</feature>
<reference evidence="2" key="1">
    <citation type="journal article" date="2020" name="Stud. Mycol.">
        <title>101 Dothideomycetes genomes: a test case for predicting lifestyles and emergence of pathogens.</title>
        <authorList>
            <person name="Haridas S."/>
            <person name="Albert R."/>
            <person name="Binder M."/>
            <person name="Bloem J."/>
            <person name="Labutti K."/>
            <person name="Salamov A."/>
            <person name="Andreopoulos B."/>
            <person name="Baker S."/>
            <person name="Barry K."/>
            <person name="Bills G."/>
            <person name="Bluhm B."/>
            <person name="Cannon C."/>
            <person name="Castanera R."/>
            <person name="Culley D."/>
            <person name="Daum C."/>
            <person name="Ezra D."/>
            <person name="Gonzalez J."/>
            <person name="Henrissat B."/>
            <person name="Kuo A."/>
            <person name="Liang C."/>
            <person name="Lipzen A."/>
            <person name="Lutzoni F."/>
            <person name="Magnuson J."/>
            <person name="Mondo S."/>
            <person name="Nolan M."/>
            <person name="Ohm R."/>
            <person name="Pangilinan J."/>
            <person name="Park H.-J."/>
            <person name="Ramirez L."/>
            <person name="Alfaro M."/>
            <person name="Sun H."/>
            <person name="Tritt A."/>
            <person name="Yoshinaga Y."/>
            <person name="Zwiers L.-H."/>
            <person name="Turgeon B."/>
            <person name="Goodwin S."/>
            <person name="Spatafora J."/>
            <person name="Crous P."/>
            <person name="Grigoriev I."/>
        </authorList>
    </citation>
    <scope>NUCLEOTIDE SEQUENCE</scope>
    <source>
        <strain evidence="2">CBS 207.26</strain>
    </source>
</reference>
<protein>
    <submittedName>
        <fullName evidence="2">Uncharacterized protein</fullName>
    </submittedName>
</protein>
<gene>
    <name evidence="2" type="ORF">K469DRAFT_588636</name>
</gene>
<evidence type="ECO:0000313" key="2">
    <source>
        <dbReference type="EMBL" id="KAF2181772.1"/>
    </source>
</evidence>
<feature type="region of interest" description="Disordered" evidence="1">
    <location>
        <begin position="62"/>
        <end position="133"/>
    </location>
</feature>
<dbReference type="Proteomes" id="UP000800200">
    <property type="component" value="Unassembled WGS sequence"/>
</dbReference>
<dbReference type="EMBL" id="ML994651">
    <property type="protein sequence ID" value="KAF2181772.1"/>
    <property type="molecule type" value="Genomic_DNA"/>
</dbReference>
<dbReference type="AlphaFoldDB" id="A0A6A6DTR6"/>
<name>A0A6A6DTR6_9PEZI</name>
<organism evidence="2 3">
    <name type="scientific">Zopfia rhizophila CBS 207.26</name>
    <dbReference type="NCBI Taxonomy" id="1314779"/>
    <lineage>
        <taxon>Eukaryota</taxon>
        <taxon>Fungi</taxon>
        <taxon>Dikarya</taxon>
        <taxon>Ascomycota</taxon>
        <taxon>Pezizomycotina</taxon>
        <taxon>Dothideomycetes</taxon>
        <taxon>Dothideomycetes incertae sedis</taxon>
        <taxon>Zopfiaceae</taxon>
        <taxon>Zopfia</taxon>
    </lineage>
</organism>
<proteinExistence type="predicted"/>
<dbReference type="OrthoDB" id="3889136at2759"/>
<accession>A0A6A6DTR6</accession>
<sequence>WTAENDRKLLILTQGRSLMQDDYNQLVTAFPGTNFNGVRIRVSKLRVEQRKMYEELGWTLHDAGTPSSKSVRGGGKCTPNASPEKKGRKRAAKVMENREGGEDDDEATATKKAKQDEDVDLKTISVKEEDMDL</sequence>